<proteinExistence type="predicted"/>
<evidence type="ECO:0008006" key="4">
    <source>
        <dbReference type="Google" id="ProtNLM"/>
    </source>
</evidence>
<feature type="transmembrane region" description="Helical" evidence="1">
    <location>
        <begin position="78"/>
        <end position="101"/>
    </location>
</feature>
<keyword evidence="3" id="KW-1185">Reference proteome</keyword>
<reference evidence="2 3" key="1">
    <citation type="submission" date="2016-08" db="EMBL/GenBank/DDBJ databases">
        <title>Draft genome of Amylibacter sp. strain 4G11.</title>
        <authorList>
            <person name="Wong S.-K."/>
            <person name="Hamasaki K."/>
            <person name="Yoshizawa S."/>
        </authorList>
    </citation>
    <scope>NUCLEOTIDE SEQUENCE [LARGE SCALE GENOMIC DNA]</scope>
    <source>
        <strain evidence="2 3">4G11</strain>
    </source>
</reference>
<evidence type="ECO:0000256" key="1">
    <source>
        <dbReference type="SAM" id="Phobius"/>
    </source>
</evidence>
<dbReference type="AlphaFoldDB" id="A0A2G5K8M5"/>
<keyword evidence="1" id="KW-0472">Membrane</keyword>
<evidence type="ECO:0000313" key="2">
    <source>
        <dbReference type="EMBL" id="PIB25230.1"/>
    </source>
</evidence>
<feature type="transmembrane region" description="Helical" evidence="1">
    <location>
        <begin position="12"/>
        <end position="35"/>
    </location>
</feature>
<dbReference type="Proteomes" id="UP000231516">
    <property type="component" value="Unassembled WGS sequence"/>
</dbReference>
<protein>
    <recommendedName>
        <fullName evidence="4">Ferric oxidoreductase domain-containing protein</fullName>
    </recommendedName>
</protein>
<comment type="caution">
    <text evidence="2">The sequence shown here is derived from an EMBL/GenBank/DDBJ whole genome shotgun (WGS) entry which is preliminary data.</text>
</comment>
<sequence>MNSKLINRYRSFLLWFAFLVAILVPIAASLTSPLLAWREPVYVVGGFFGVMSLALLLAQPMLAAKYLPGVSYQVSKRIHRWVGCALIISVMIHVVALWFVLAP</sequence>
<gene>
    <name evidence="2" type="ORF">BFP76_01120</name>
</gene>
<organism evidence="2 3">
    <name type="scientific">Paramylibacter kogurei</name>
    <dbReference type="NCBI Taxonomy" id="1889778"/>
    <lineage>
        <taxon>Bacteria</taxon>
        <taxon>Pseudomonadati</taxon>
        <taxon>Pseudomonadota</taxon>
        <taxon>Alphaproteobacteria</taxon>
        <taxon>Rhodobacterales</taxon>
        <taxon>Paracoccaceae</taxon>
        <taxon>Paramylibacter</taxon>
    </lineage>
</organism>
<feature type="transmembrane region" description="Helical" evidence="1">
    <location>
        <begin position="41"/>
        <end position="58"/>
    </location>
</feature>
<dbReference type="EMBL" id="MDGM01000011">
    <property type="protein sequence ID" value="PIB25230.1"/>
    <property type="molecule type" value="Genomic_DNA"/>
</dbReference>
<keyword evidence="1" id="KW-1133">Transmembrane helix</keyword>
<name>A0A2G5K8M5_9RHOB</name>
<accession>A0A2G5K8M5</accession>
<evidence type="ECO:0000313" key="3">
    <source>
        <dbReference type="Proteomes" id="UP000231516"/>
    </source>
</evidence>
<keyword evidence="1" id="KW-0812">Transmembrane</keyword>